<evidence type="ECO:0000259" key="2">
    <source>
        <dbReference type="Pfam" id="PF01757"/>
    </source>
</evidence>
<dbReference type="Pfam" id="PF01757">
    <property type="entry name" value="Acyl_transf_3"/>
    <property type="match status" value="1"/>
</dbReference>
<dbReference type="PANTHER" id="PTHR23028:SF53">
    <property type="entry name" value="ACYL_TRANSF_3 DOMAIN-CONTAINING PROTEIN"/>
    <property type="match status" value="1"/>
</dbReference>
<dbReference type="RefSeq" id="WP_245118016.1">
    <property type="nucleotide sequence ID" value="NZ_CP095061.1"/>
</dbReference>
<evidence type="ECO:0000313" key="4">
    <source>
        <dbReference type="Proteomes" id="UP000830401"/>
    </source>
</evidence>
<proteinExistence type="predicted"/>
<dbReference type="InterPro" id="IPR050879">
    <property type="entry name" value="Acyltransferase_3"/>
</dbReference>
<keyword evidence="1" id="KW-0472">Membrane</keyword>
<organism evidence="3 4">
    <name type="scientific">Hymenobacter volaticus</name>
    <dbReference type="NCBI Taxonomy" id="2932254"/>
    <lineage>
        <taxon>Bacteria</taxon>
        <taxon>Pseudomonadati</taxon>
        <taxon>Bacteroidota</taxon>
        <taxon>Cytophagia</taxon>
        <taxon>Cytophagales</taxon>
        <taxon>Hymenobacteraceae</taxon>
        <taxon>Hymenobacter</taxon>
    </lineage>
</organism>
<keyword evidence="3" id="KW-0808">Transferase</keyword>
<dbReference type="GO" id="GO:0016746">
    <property type="term" value="F:acyltransferase activity"/>
    <property type="evidence" value="ECO:0007669"/>
    <property type="project" value="UniProtKB-KW"/>
</dbReference>
<feature type="transmembrane region" description="Helical" evidence="1">
    <location>
        <begin position="52"/>
        <end position="77"/>
    </location>
</feature>
<reference evidence="3" key="1">
    <citation type="submission" date="2022-04" db="EMBL/GenBank/DDBJ databases">
        <title>Hymenobacter sp. isolated from the air.</title>
        <authorList>
            <person name="Won M."/>
            <person name="Lee C.-M."/>
            <person name="Woen H.-Y."/>
            <person name="Kwon S.-W."/>
        </authorList>
    </citation>
    <scope>NUCLEOTIDE SEQUENCE</scope>
    <source>
        <strain evidence="3">5420S-77</strain>
    </source>
</reference>
<dbReference type="Proteomes" id="UP000830401">
    <property type="component" value="Chromosome"/>
</dbReference>
<sequence length="160" mass="18333">MPFPTYDSPASTKYFPALTGIRAVAAFMVVLFRLNPLVYANQQNIAVRWLNYFIQPLHVGVPIFFVLSGFLIAYRYIDTVELSANWIKQYLWNRFTRIYPVYFILTSITFLLLQYSPAGKAGAWQTPDFSWKDKAVTTLLNLTLLKAFFKTLLTSGLPTA</sequence>
<keyword evidence="1" id="KW-0812">Transmembrane</keyword>
<feature type="transmembrane region" description="Helical" evidence="1">
    <location>
        <begin position="97"/>
        <end position="115"/>
    </location>
</feature>
<name>A0ABY4G0J5_9BACT</name>
<evidence type="ECO:0000256" key="1">
    <source>
        <dbReference type="SAM" id="Phobius"/>
    </source>
</evidence>
<keyword evidence="4" id="KW-1185">Reference proteome</keyword>
<evidence type="ECO:0000313" key="3">
    <source>
        <dbReference type="EMBL" id="UOQ64310.1"/>
    </source>
</evidence>
<dbReference type="EMBL" id="CP095061">
    <property type="protein sequence ID" value="UOQ64310.1"/>
    <property type="molecule type" value="Genomic_DNA"/>
</dbReference>
<feature type="transmembrane region" description="Helical" evidence="1">
    <location>
        <begin position="20"/>
        <end position="40"/>
    </location>
</feature>
<feature type="domain" description="Acyltransferase 3" evidence="2">
    <location>
        <begin position="17"/>
        <end position="131"/>
    </location>
</feature>
<protein>
    <submittedName>
        <fullName evidence="3">Acyltransferase</fullName>
    </submittedName>
</protein>
<gene>
    <name evidence="3" type="ORF">MUN86_11955</name>
</gene>
<dbReference type="InterPro" id="IPR002656">
    <property type="entry name" value="Acyl_transf_3_dom"/>
</dbReference>
<accession>A0ABY4G0J5</accession>
<keyword evidence="1" id="KW-1133">Transmembrane helix</keyword>
<keyword evidence="3" id="KW-0012">Acyltransferase</keyword>
<dbReference type="PANTHER" id="PTHR23028">
    <property type="entry name" value="ACETYLTRANSFERASE"/>
    <property type="match status" value="1"/>
</dbReference>